<feature type="compositionally biased region" description="Polar residues" evidence="1">
    <location>
        <begin position="701"/>
        <end position="717"/>
    </location>
</feature>
<feature type="compositionally biased region" description="Basic and acidic residues" evidence="1">
    <location>
        <begin position="247"/>
        <end position="256"/>
    </location>
</feature>
<keyword evidence="3" id="KW-1185">Reference proteome</keyword>
<comment type="caution">
    <text evidence="2">The sequence shown here is derived from an EMBL/GenBank/DDBJ whole genome shotgun (WGS) entry which is preliminary data.</text>
</comment>
<feature type="region of interest" description="Disordered" evidence="1">
    <location>
        <begin position="694"/>
        <end position="738"/>
    </location>
</feature>
<dbReference type="RefSeq" id="XP_015664603.1">
    <property type="nucleotide sequence ID" value="XM_015796595.1"/>
</dbReference>
<reference evidence="2 3" key="1">
    <citation type="submission" date="2015-07" db="EMBL/GenBank/DDBJ databases">
        <title>High-quality genome of monoxenous trypanosomatid Leptomonas pyrrhocoris.</title>
        <authorList>
            <person name="Flegontov P."/>
            <person name="Butenko A."/>
            <person name="Firsov S."/>
            <person name="Vlcek C."/>
            <person name="Logacheva M.D."/>
            <person name="Field M."/>
            <person name="Filatov D."/>
            <person name="Flegontova O."/>
            <person name="Gerasimov E."/>
            <person name="Jackson A.P."/>
            <person name="Kelly S."/>
            <person name="Opperdoes F."/>
            <person name="O'Reilly A."/>
            <person name="Votypka J."/>
            <person name="Yurchenko V."/>
            <person name="Lukes J."/>
        </authorList>
    </citation>
    <scope>NUCLEOTIDE SEQUENCE [LARGE SCALE GENOMIC DNA]</scope>
    <source>
        <strain evidence="2">H10</strain>
    </source>
</reference>
<feature type="compositionally biased region" description="Basic and acidic residues" evidence="1">
    <location>
        <begin position="109"/>
        <end position="124"/>
    </location>
</feature>
<dbReference type="OrthoDB" id="272613at2759"/>
<accession>A0A0N1J5G6</accession>
<gene>
    <name evidence="2" type="ORF">ABB37_00413</name>
</gene>
<sequence length="738" mass="80851">MASTATYIAEWFRQRLSSAVTFQKQFVDDVTEKVKEQKAQFDRHTREANERAIQLHLDHLEEKYLCCVCGRGGEVREDDEYVYDTYSMVELPPRVTLEAAVREELADAEMTDERVKQHQRELAVRQRHGGQVTGVQPAAQMHYSDEDVGVDGDNSSFVSSSSGGSQISSNNERKMRHRRRKGKDCGQHHSGDAPRTGRRGPARDAPSRRQHGEAGDDGSGGGANESVPASPTTSTSPIATSARKGRRPTDPRENRPGELAVMDPDMVGPLEVRNTLYKIRHAVLHKEARTRRMSVAVHKDKGLMKIEESEIDMFSHFFQRPVHGYLCSACYTCARRRLDTLTQQIRGILFKAQNPLLRRVPSKEIEALTSSNQVPLVLVDSILTVQRRWANMSEEERMLLRGAEVVGAATQTPAAALAGEERTSWNAQINGETVLMGSLSEKCVRLLREEAKCGACQRRAACFFEQRSIVFLCQFCTARDRFYRENAVCINDEAMPLHLVHMLQDFAAYYQALHQQKELRGAPQSAIDQAQTDLFPLTEVMREREGLFACLAPAAAQKRSGAGEVEAAYSAADAQSTAARAAEVPVAAPSTFAAVNRVGNTARVSLSEQRERVGRTMVTLFDGVKIESTGINLFADAEAAKTAAPVSPAASIAVVAPPASMPEDTGTTDLFDFFAPNAASAASNTPAPLIDSAEGRRNGSAAMNWTSGAPVGQTQSFTPPPNGIGTSNTPNPDWEGLF</sequence>
<evidence type="ECO:0000256" key="1">
    <source>
        <dbReference type="SAM" id="MobiDB-lite"/>
    </source>
</evidence>
<dbReference type="GeneID" id="26900711"/>
<dbReference type="EMBL" id="LGTL01000001">
    <property type="protein sequence ID" value="KPA86164.1"/>
    <property type="molecule type" value="Genomic_DNA"/>
</dbReference>
<feature type="compositionally biased region" description="Low complexity" evidence="1">
    <location>
        <begin position="224"/>
        <end position="242"/>
    </location>
</feature>
<protein>
    <submittedName>
        <fullName evidence="2">Uncharacterized protein</fullName>
    </submittedName>
</protein>
<proteinExistence type="predicted"/>
<dbReference type="Proteomes" id="UP000037923">
    <property type="component" value="Unassembled WGS sequence"/>
</dbReference>
<feature type="compositionally biased region" description="Basic and acidic residues" evidence="1">
    <location>
        <begin position="201"/>
        <end position="214"/>
    </location>
</feature>
<feature type="region of interest" description="Disordered" evidence="1">
    <location>
        <begin position="109"/>
        <end position="263"/>
    </location>
</feature>
<evidence type="ECO:0000313" key="3">
    <source>
        <dbReference type="Proteomes" id="UP000037923"/>
    </source>
</evidence>
<evidence type="ECO:0000313" key="2">
    <source>
        <dbReference type="EMBL" id="KPA86164.1"/>
    </source>
</evidence>
<dbReference type="AlphaFoldDB" id="A0A0N1J5G6"/>
<feature type="compositionally biased region" description="Low complexity" evidence="1">
    <location>
        <begin position="151"/>
        <end position="170"/>
    </location>
</feature>
<name>A0A0N1J5G6_LEPPY</name>
<dbReference type="VEuPathDB" id="TriTrypDB:LpyrH10_01_4130"/>
<feature type="compositionally biased region" description="Basic and acidic residues" evidence="1">
    <location>
        <begin position="183"/>
        <end position="192"/>
    </location>
</feature>
<organism evidence="2 3">
    <name type="scientific">Leptomonas pyrrhocoris</name>
    <name type="common">Firebug parasite</name>
    <dbReference type="NCBI Taxonomy" id="157538"/>
    <lineage>
        <taxon>Eukaryota</taxon>
        <taxon>Discoba</taxon>
        <taxon>Euglenozoa</taxon>
        <taxon>Kinetoplastea</taxon>
        <taxon>Metakinetoplastina</taxon>
        <taxon>Trypanosomatida</taxon>
        <taxon>Trypanosomatidae</taxon>
        <taxon>Leishmaniinae</taxon>
        <taxon>Leptomonas</taxon>
    </lineage>
</organism>